<dbReference type="AlphaFoldDB" id="A0AAU9UP12"/>
<dbReference type="InterPro" id="IPR036397">
    <property type="entry name" value="RNaseH_sf"/>
</dbReference>
<dbReference type="PANTHER" id="PTHR47326">
    <property type="entry name" value="TRANSPOSABLE ELEMENT TC3 TRANSPOSASE-LIKE PROTEIN"/>
    <property type="match status" value="1"/>
</dbReference>
<name>A0AAU9UP12_EUPED</name>
<keyword evidence="2" id="KW-1185">Reference proteome</keyword>
<protein>
    <submittedName>
        <fullName evidence="1">Uncharacterized protein</fullName>
    </submittedName>
</protein>
<evidence type="ECO:0000313" key="2">
    <source>
        <dbReference type="Proteomes" id="UP001153954"/>
    </source>
</evidence>
<dbReference type="EMBL" id="CAKOGL010000023">
    <property type="protein sequence ID" value="CAH2101344.1"/>
    <property type="molecule type" value="Genomic_DNA"/>
</dbReference>
<gene>
    <name evidence="1" type="ORF">EEDITHA_LOCUS16111</name>
</gene>
<dbReference type="GO" id="GO:0003676">
    <property type="term" value="F:nucleic acid binding"/>
    <property type="evidence" value="ECO:0007669"/>
    <property type="project" value="InterPro"/>
</dbReference>
<sequence length="211" mass="24112">MATTATPFFQLDRATSHVTNDSFAALHDLFTRRVVSHRGDINWPPRSPDLTPADFFLWGYSKSKVYNPLPPNLNVLKQITKEINSIQRAMLQRAIQNFSSRLNQCEQVLQDSITWLNDWESVQKTGDITADEYLYSQTSQALRLCPQLTINLCRYLIEKFGFKYLLTGKVNQENLECPKTTEILKLYLLRAAIATDSSVTAGVEGYLRTKD</sequence>
<dbReference type="PANTHER" id="PTHR47326:SF1">
    <property type="entry name" value="HTH PSQ-TYPE DOMAIN-CONTAINING PROTEIN"/>
    <property type="match status" value="1"/>
</dbReference>
<organism evidence="1 2">
    <name type="scientific">Euphydryas editha</name>
    <name type="common">Edith's checkerspot</name>
    <dbReference type="NCBI Taxonomy" id="104508"/>
    <lineage>
        <taxon>Eukaryota</taxon>
        <taxon>Metazoa</taxon>
        <taxon>Ecdysozoa</taxon>
        <taxon>Arthropoda</taxon>
        <taxon>Hexapoda</taxon>
        <taxon>Insecta</taxon>
        <taxon>Pterygota</taxon>
        <taxon>Neoptera</taxon>
        <taxon>Endopterygota</taxon>
        <taxon>Lepidoptera</taxon>
        <taxon>Glossata</taxon>
        <taxon>Ditrysia</taxon>
        <taxon>Papilionoidea</taxon>
        <taxon>Nymphalidae</taxon>
        <taxon>Nymphalinae</taxon>
        <taxon>Euphydryas</taxon>
    </lineage>
</organism>
<dbReference type="Gene3D" id="3.30.420.10">
    <property type="entry name" value="Ribonuclease H-like superfamily/Ribonuclease H"/>
    <property type="match status" value="1"/>
</dbReference>
<reference evidence="1" key="1">
    <citation type="submission" date="2022-03" db="EMBL/GenBank/DDBJ databases">
        <authorList>
            <person name="Tunstrom K."/>
        </authorList>
    </citation>
    <scope>NUCLEOTIDE SEQUENCE</scope>
</reference>
<evidence type="ECO:0000313" key="1">
    <source>
        <dbReference type="EMBL" id="CAH2101344.1"/>
    </source>
</evidence>
<dbReference type="Proteomes" id="UP001153954">
    <property type="component" value="Unassembled WGS sequence"/>
</dbReference>
<comment type="caution">
    <text evidence="1">The sequence shown here is derived from an EMBL/GenBank/DDBJ whole genome shotgun (WGS) entry which is preliminary data.</text>
</comment>
<proteinExistence type="predicted"/>
<accession>A0AAU9UP12</accession>